<organism evidence="2 3">
    <name type="scientific">Daphnia pulex</name>
    <name type="common">Water flea</name>
    <dbReference type="NCBI Taxonomy" id="6669"/>
    <lineage>
        <taxon>Eukaryota</taxon>
        <taxon>Metazoa</taxon>
        <taxon>Ecdysozoa</taxon>
        <taxon>Arthropoda</taxon>
        <taxon>Crustacea</taxon>
        <taxon>Branchiopoda</taxon>
        <taxon>Diplostraca</taxon>
        <taxon>Cladocera</taxon>
        <taxon>Anomopoda</taxon>
        <taxon>Daphniidae</taxon>
        <taxon>Daphnia</taxon>
    </lineage>
</organism>
<dbReference type="AlphaFoldDB" id="E9GCD7"/>
<dbReference type="HOGENOM" id="CLU_1940197_0_0_1"/>
<feature type="chain" id="PRO_5003237338" evidence="1">
    <location>
        <begin position="19"/>
        <end position="130"/>
    </location>
</feature>
<evidence type="ECO:0000256" key="1">
    <source>
        <dbReference type="SAM" id="SignalP"/>
    </source>
</evidence>
<protein>
    <submittedName>
        <fullName evidence="2">Uncharacterized protein</fullName>
    </submittedName>
</protein>
<accession>E9GCD7</accession>
<dbReference type="InParanoid" id="E9GCD7"/>
<sequence length="130" mass="14934">MTLASIFLLLAAYVLVISNQQLHNPKLLGRRPYWWQTTDRQSPHYPAKNNNGTVVLFNNDQSVNQHPNYNPFQNDIAVSFHQFKPGKPSLIQNDGIHPSSAMDHQNEFVELFPDSQLRTNGSSRYTDRIL</sequence>
<evidence type="ECO:0000313" key="3">
    <source>
        <dbReference type="Proteomes" id="UP000000305"/>
    </source>
</evidence>
<keyword evidence="3" id="KW-1185">Reference proteome</keyword>
<dbReference type="Proteomes" id="UP000000305">
    <property type="component" value="Unassembled WGS sequence"/>
</dbReference>
<dbReference type="KEGG" id="dpx:DAPPUDRAFT_101109"/>
<reference evidence="2 3" key="1">
    <citation type="journal article" date="2011" name="Science">
        <title>The ecoresponsive genome of Daphnia pulex.</title>
        <authorList>
            <person name="Colbourne J.K."/>
            <person name="Pfrender M.E."/>
            <person name="Gilbert D."/>
            <person name="Thomas W.K."/>
            <person name="Tucker A."/>
            <person name="Oakley T.H."/>
            <person name="Tokishita S."/>
            <person name="Aerts A."/>
            <person name="Arnold G.J."/>
            <person name="Basu M.K."/>
            <person name="Bauer D.J."/>
            <person name="Caceres C.E."/>
            <person name="Carmel L."/>
            <person name="Casola C."/>
            <person name="Choi J.H."/>
            <person name="Detter J.C."/>
            <person name="Dong Q."/>
            <person name="Dusheyko S."/>
            <person name="Eads B.D."/>
            <person name="Frohlich T."/>
            <person name="Geiler-Samerotte K.A."/>
            <person name="Gerlach D."/>
            <person name="Hatcher P."/>
            <person name="Jogdeo S."/>
            <person name="Krijgsveld J."/>
            <person name="Kriventseva E.V."/>
            <person name="Kultz D."/>
            <person name="Laforsch C."/>
            <person name="Lindquist E."/>
            <person name="Lopez J."/>
            <person name="Manak J.R."/>
            <person name="Muller J."/>
            <person name="Pangilinan J."/>
            <person name="Patwardhan R.P."/>
            <person name="Pitluck S."/>
            <person name="Pritham E.J."/>
            <person name="Rechtsteiner A."/>
            <person name="Rho M."/>
            <person name="Rogozin I.B."/>
            <person name="Sakarya O."/>
            <person name="Salamov A."/>
            <person name="Schaack S."/>
            <person name="Shapiro H."/>
            <person name="Shiga Y."/>
            <person name="Skalitzky C."/>
            <person name="Smith Z."/>
            <person name="Souvorov A."/>
            <person name="Sung W."/>
            <person name="Tang Z."/>
            <person name="Tsuchiya D."/>
            <person name="Tu H."/>
            <person name="Vos H."/>
            <person name="Wang M."/>
            <person name="Wolf Y.I."/>
            <person name="Yamagata H."/>
            <person name="Yamada T."/>
            <person name="Ye Y."/>
            <person name="Shaw J.R."/>
            <person name="Andrews J."/>
            <person name="Crease T.J."/>
            <person name="Tang H."/>
            <person name="Lucas S.M."/>
            <person name="Robertson H.M."/>
            <person name="Bork P."/>
            <person name="Koonin E.V."/>
            <person name="Zdobnov E.M."/>
            <person name="Grigoriev I.V."/>
            <person name="Lynch M."/>
            <person name="Boore J.L."/>
        </authorList>
    </citation>
    <scope>NUCLEOTIDE SEQUENCE [LARGE SCALE GENOMIC DNA]</scope>
</reference>
<name>E9GCD7_DAPPU</name>
<feature type="signal peptide" evidence="1">
    <location>
        <begin position="1"/>
        <end position="18"/>
    </location>
</feature>
<keyword evidence="1" id="KW-0732">Signal</keyword>
<proteinExistence type="predicted"/>
<gene>
    <name evidence="2" type="ORF">DAPPUDRAFT_101109</name>
</gene>
<dbReference type="EMBL" id="GL732539">
    <property type="protein sequence ID" value="EFX82873.1"/>
    <property type="molecule type" value="Genomic_DNA"/>
</dbReference>
<evidence type="ECO:0000313" key="2">
    <source>
        <dbReference type="EMBL" id="EFX82873.1"/>
    </source>
</evidence>